<keyword evidence="2" id="KW-1185">Reference proteome</keyword>
<reference evidence="1 2" key="2">
    <citation type="submission" date="2023-11" db="EMBL/GenBank/DDBJ databases">
        <authorList>
            <person name="Lara A.C."/>
            <person name="Chronakova A."/>
        </authorList>
    </citation>
    <scope>NUCLEOTIDE SEQUENCE [LARGE SCALE GENOMIC DNA]</scope>
    <source>
        <strain evidence="1 2">BCCO 10_0798</strain>
    </source>
</reference>
<protein>
    <submittedName>
        <fullName evidence="1">DUF4279 domain-containing protein</fullName>
    </submittedName>
</protein>
<name>A0ABU4U3R7_9PSEU</name>
<dbReference type="RefSeq" id="WP_319988971.1">
    <property type="nucleotide sequence ID" value="NZ_JAXAVV010000027.1"/>
</dbReference>
<dbReference type="EMBL" id="JAXAVV010000027">
    <property type="protein sequence ID" value="MDX8055218.1"/>
    <property type="molecule type" value="Genomic_DNA"/>
</dbReference>
<accession>A0ABU4U3R7</accession>
<reference evidence="1 2" key="1">
    <citation type="submission" date="2023-11" db="EMBL/GenBank/DDBJ databases">
        <title>Lentzea sokolovensis, sp. nov., Lentzea kristufkii, sp. nov., and Lentzea miocenensis, sp. nov., rare actinobacteria from Sokolov Coal Basin, Miocene lacustrine sediment, Czech Republic.</title>
        <authorList>
            <person name="Lara A."/>
            <person name="Kotroba L."/>
            <person name="Nouioui I."/>
            <person name="Neumann-Schaal M."/>
            <person name="Mast Y."/>
            <person name="Chronakova A."/>
        </authorList>
    </citation>
    <scope>NUCLEOTIDE SEQUENCE [LARGE SCALE GENOMIC DNA]</scope>
    <source>
        <strain evidence="1 2">BCCO 10_0798</strain>
    </source>
</reference>
<gene>
    <name evidence="1" type="ORF">SK571_38090</name>
</gene>
<evidence type="ECO:0000313" key="2">
    <source>
        <dbReference type="Proteomes" id="UP001271792"/>
    </source>
</evidence>
<dbReference type="Pfam" id="PF14106">
    <property type="entry name" value="DUF4279"/>
    <property type="match status" value="1"/>
</dbReference>
<comment type="caution">
    <text evidence="1">The sequence shown here is derived from an EMBL/GenBank/DDBJ whole genome shotgun (WGS) entry which is preliminary data.</text>
</comment>
<evidence type="ECO:0000313" key="1">
    <source>
        <dbReference type="EMBL" id="MDX8055218.1"/>
    </source>
</evidence>
<dbReference type="InterPro" id="IPR025459">
    <property type="entry name" value="DUF4279"/>
</dbReference>
<dbReference type="Proteomes" id="UP001271792">
    <property type="component" value="Unassembled WGS sequence"/>
</dbReference>
<sequence>MTGQQQHEYKASLRVFSESLALPDLVAALGEPTRSYDIGDLVSPRRPDGPRRTSAYWSLGSQAQRTDPLDQHIAELVTFVDAHRREIDALRDKAQIDAFCGVFTGDDTQGGFTLTSGLMRRLGELNLDVGFDLY</sequence>
<organism evidence="1 2">
    <name type="scientific">Lentzea kristufekii</name>
    <dbReference type="NCBI Taxonomy" id="3095430"/>
    <lineage>
        <taxon>Bacteria</taxon>
        <taxon>Bacillati</taxon>
        <taxon>Actinomycetota</taxon>
        <taxon>Actinomycetes</taxon>
        <taxon>Pseudonocardiales</taxon>
        <taxon>Pseudonocardiaceae</taxon>
        <taxon>Lentzea</taxon>
    </lineage>
</organism>
<proteinExistence type="predicted"/>